<dbReference type="InterPro" id="IPR000945">
    <property type="entry name" value="DBH-like"/>
</dbReference>
<keyword evidence="10" id="KW-0325">Glycoprotein</keyword>
<organism evidence="13 14">
    <name type="scientific">Parambassis ranga</name>
    <name type="common">Indian glassy fish</name>
    <dbReference type="NCBI Taxonomy" id="210632"/>
    <lineage>
        <taxon>Eukaryota</taxon>
        <taxon>Metazoa</taxon>
        <taxon>Chordata</taxon>
        <taxon>Craniata</taxon>
        <taxon>Vertebrata</taxon>
        <taxon>Euteleostomi</taxon>
        <taxon>Actinopterygii</taxon>
        <taxon>Neopterygii</taxon>
        <taxon>Teleostei</taxon>
        <taxon>Neoteleostei</taxon>
        <taxon>Acanthomorphata</taxon>
        <taxon>Ovalentaria</taxon>
        <taxon>Ambassidae</taxon>
        <taxon>Parambassis</taxon>
    </lineage>
</organism>
<dbReference type="FunFam" id="2.60.40.1210:FF:000001">
    <property type="entry name" value="Monooxygenase, DBH-like 1, like"/>
    <property type="match status" value="1"/>
</dbReference>
<dbReference type="InterPro" id="IPR014784">
    <property type="entry name" value="Cu2_ascorb_mOase-like_C"/>
</dbReference>
<comment type="subcellular location">
    <subcellularLocation>
        <location evidence="2">Membrane</location>
        <topology evidence="2">Single-pass type I membrane protein</topology>
    </subcellularLocation>
</comment>
<keyword evidence="6" id="KW-0186">Copper</keyword>
<dbReference type="InterPro" id="IPR045266">
    <property type="entry name" value="DOH_DOMON"/>
</dbReference>
<dbReference type="GO" id="GO:0006589">
    <property type="term" value="P:octopamine biosynthetic process"/>
    <property type="evidence" value="ECO:0007669"/>
    <property type="project" value="TreeGrafter"/>
</dbReference>
<dbReference type="Pfam" id="PF01082">
    <property type="entry name" value="Cu2_monooxygen"/>
    <property type="match status" value="1"/>
</dbReference>
<keyword evidence="13" id="KW-1185">Reference proteome</keyword>
<dbReference type="GO" id="GO:0005507">
    <property type="term" value="F:copper ion binding"/>
    <property type="evidence" value="ECO:0007669"/>
    <property type="project" value="InterPro"/>
</dbReference>
<dbReference type="FunFam" id="2.60.120.230:FF:000001">
    <property type="entry name" value="Monooxygenase, DBH-like 1"/>
    <property type="match status" value="1"/>
</dbReference>
<dbReference type="GO" id="GO:0005615">
    <property type="term" value="C:extracellular space"/>
    <property type="evidence" value="ECO:0007669"/>
    <property type="project" value="TreeGrafter"/>
</dbReference>
<proteinExistence type="inferred from homology"/>
<protein>
    <submittedName>
        <fullName evidence="14">DBH-like monooxygenase protein 2 homolog</fullName>
    </submittedName>
</protein>
<keyword evidence="8" id="KW-0472">Membrane</keyword>
<reference evidence="14" key="1">
    <citation type="submission" date="2025-08" db="UniProtKB">
        <authorList>
            <consortium name="RefSeq"/>
        </authorList>
    </citation>
    <scope>IDENTIFICATION</scope>
</reference>
<evidence type="ECO:0000256" key="5">
    <source>
        <dbReference type="ARBA" id="ARBA00023002"/>
    </source>
</evidence>
<evidence type="ECO:0000256" key="1">
    <source>
        <dbReference type="ARBA" id="ARBA00001973"/>
    </source>
</evidence>
<sequence>MHALLLFLYLLLAWTEGAKAMDPTMPFMVFLDQDHLVCLKWGFDDQYGTITFQLTVNTTGWVGFGLSPNGGMKGADIVIGGLGPSGEYFKDLHATGYSMPVEDEEQSYTLLSVHENEEQTIMTFERSIQACDKNDFHITDHPINVIYAYGTIDEISYHGQRRGVKQLNLLNYMPRTHPNNPRYLSATVESVMVPATKTYYHCKLMAFPQLNTAHHIYQIVPVIDNPDIVHHMLLYSCPVYVTELHEGQCYMGDPGDACFGVVASWGVGGQAFEFPENVGFRIGGEERDTLYRLEIHYSNPQEKTGIKDSSGLRLYYTTDLREHDVGILFTGVLAMEGMQYNIPPNTSQFHTYGVCSTAHFSQLVNPVPDLQVFAVLLHTHLAGRKVRVGHFRDGQQIDFLGLDENYDFEMQHIASLGHIKTIKQGDEIAVECTYNTTNRTEATKLGLATTDEMCLAFLFYYPAINITTCISHPDTEGIASNGPDYDEIPDHSEIDDYETYLKTLPQIQTVIDNNLTTVVSTNGTIREMMEMFTVTCEKSSASSRRCTSWMVNLTGISILQVLASII</sequence>
<dbReference type="PANTHER" id="PTHR10157:SF41">
    <property type="entry name" value="DBH-LIKE MONOOXYGENASE PROTEIN 2 HOMOLOG"/>
    <property type="match status" value="1"/>
</dbReference>
<dbReference type="CTD" id="553484"/>
<evidence type="ECO:0000259" key="12">
    <source>
        <dbReference type="PROSITE" id="PS50836"/>
    </source>
</evidence>
<keyword evidence="9" id="KW-1015">Disulfide bond</keyword>
<dbReference type="PROSITE" id="PS50836">
    <property type="entry name" value="DOMON"/>
    <property type="match status" value="1"/>
</dbReference>
<dbReference type="GO" id="GO:0042421">
    <property type="term" value="P:norepinephrine biosynthetic process"/>
    <property type="evidence" value="ECO:0007669"/>
    <property type="project" value="TreeGrafter"/>
</dbReference>
<evidence type="ECO:0000256" key="9">
    <source>
        <dbReference type="ARBA" id="ARBA00023157"/>
    </source>
</evidence>
<evidence type="ECO:0000256" key="4">
    <source>
        <dbReference type="ARBA" id="ARBA00022729"/>
    </source>
</evidence>
<dbReference type="Pfam" id="PF03351">
    <property type="entry name" value="DOMON"/>
    <property type="match status" value="1"/>
</dbReference>
<keyword evidence="7" id="KW-0503">Monooxygenase</keyword>
<comment type="similarity">
    <text evidence="3">Belongs to the copper type II ascorbate-dependent monooxygenase family.</text>
</comment>
<dbReference type="SUPFAM" id="SSF49742">
    <property type="entry name" value="PHM/PNGase F"/>
    <property type="match status" value="2"/>
</dbReference>
<feature type="signal peptide" evidence="11">
    <location>
        <begin position="1"/>
        <end position="20"/>
    </location>
</feature>
<dbReference type="InterPro" id="IPR024548">
    <property type="entry name" value="Cu2_monoox_C"/>
</dbReference>
<dbReference type="GO" id="GO:0042420">
    <property type="term" value="P:dopamine catabolic process"/>
    <property type="evidence" value="ECO:0007669"/>
    <property type="project" value="TreeGrafter"/>
</dbReference>
<evidence type="ECO:0000256" key="2">
    <source>
        <dbReference type="ARBA" id="ARBA00004479"/>
    </source>
</evidence>
<evidence type="ECO:0000256" key="3">
    <source>
        <dbReference type="ARBA" id="ARBA00010676"/>
    </source>
</evidence>
<dbReference type="InterPro" id="IPR028460">
    <property type="entry name" value="Tbh/DBH"/>
</dbReference>
<dbReference type="InterPro" id="IPR005018">
    <property type="entry name" value="DOMON_domain"/>
</dbReference>
<dbReference type="AlphaFoldDB" id="A0A6P7HY16"/>
<dbReference type="PANTHER" id="PTHR10157">
    <property type="entry name" value="DOPAMINE BETA HYDROXYLASE RELATED"/>
    <property type="match status" value="1"/>
</dbReference>
<dbReference type="Gene3D" id="2.60.40.1210">
    <property type="entry name" value="Cellobiose dehydrogenase, cytochrome domain"/>
    <property type="match status" value="1"/>
</dbReference>
<keyword evidence="5" id="KW-0560">Oxidoreductase</keyword>
<dbReference type="CDD" id="cd09631">
    <property type="entry name" value="DOMON_DOH"/>
    <property type="match status" value="1"/>
</dbReference>
<dbReference type="SMART" id="SM00664">
    <property type="entry name" value="DoH"/>
    <property type="match status" value="1"/>
</dbReference>
<evidence type="ECO:0000256" key="7">
    <source>
        <dbReference type="ARBA" id="ARBA00023033"/>
    </source>
</evidence>
<dbReference type="InterPro" id="IPR008977">
    <property type="entry name" value="PHM/PNGase_F_dom_sf"/>
</dbReference>
<dbReference type="Proteomes" id="UP000515145">
    <property type="component" value="Chromosome 24"/>
</dbReference>
<feature type="chain" id="PRO_5028110740" evidence="11">
    <location>
        <begin position="21"/>
        <end position="566"/>
    </location>
</feature>
<dbReference type="Pfam" id="PF03712">
    <property type="entry name" value="Cu2_monoox_C"/>
    <property type="match status" value="1"/>
</dbReference>
<dbReference type="RefSeq" id="XP_028253404.1">
    <property type="nucleotide sequence ID" value="XM_028397603.1"/>
</dbReference>
<evidence type="ECO:0000256" key="8">
    <source>
        <dbReference type="ARBA" id="ARBA00023136"/>
    </source>
</evidence>
<dbReference type="OrthoDB" id="10003276at2759"/>
<feature type="domain" description="DOMON" evidence="12">
    <location>
        <begin position="35"/>
        <end position="150"/>
    </location>
</feature>
<dbReference type="InParanoid" id="A0A6P7HY16"/>
<dbReference type="GO" id="GO:0030667">
    <property type="term" value="C:secretory granule membrane"/>
    <property type="evidence" value="ECO:0007669"/>
    <property type="project" value="TreeGrafter"/>
</dbReference>
<comment type="cofactor">
    <cofactor evidence="1">
        <name>Cu(2+)</name>
        <dbReference type="ChEBI" id="CHEBI:29036"/>
    </cofactor>
</comment>
<accession>A0A6P7HY16</accession>
<evidence type="ECO:0000313" key="14">
    <source>
        <dbReference type="RefSeq" id="XP_028253404.1"/>
    </source>
</evidence>
<evidence type="ECO:0000256" key="6">
    <source>
        <dbReference type="ARBA" id="ARBA00023008"/>
    </source>
</evidence>
<dbReference type="Gene3D" id="2.60.120.310">
    <property type="entry name" value="Copper type II, ascorbate-dependent monooxygenase, N-terminal domain"/>
    <property type="match status" value="1"/>
</dbReference>
<keyword evidence="4 11" id="KW-0732">Signal</keyword>
<dbReference type="InterPro" id="IPR036939">
    <property type="entry name" value="Cu2_ascorb_mOase_N_sf"/>
</dbReference>
<evidence type="ECO:0000256" key="11">
    <source>
        <dbReference type="SAM" id="SignalP"/>
    </source>
</evidence>
<dbReference type="GeneID" id="114428867"/>
<dbReference type="InterPro" id="IPR000323">
    <property type="entry name" value="Cu2_ascorb_mOase_N"/>
</dbReference>
<dbReference type="Gene3D" id="2.60.120.230">
    <property type="match status" value="1"/>
</dbReference>
<evidence type="ECO:0000313" key="13">
    <source>
        <dbReference type="Proteomes" id="UP000515145"/>
    </source>
</evidence>
<gene>
    <name evidence="14" type="primary">moxd1l</name>
</gene>
<name>A0A6P7HY16_9TELE</name>
<dbReference type="GO" id="GO:0004500">
    <property type="term" value="F:dopamine beta-monooxygenase activity"/>
    <property type="evidence" value="ECO:0007669"/>
    <property type="project" value="InterPro"/>
</dbReference>
<evidence type="ECO:0000256" key="10">
    <source>
        <dbReference type="ARBA" id="ARBA00023180"/>
    </source>
</evidence>
<dbReference type="PRINTS" id="PR00767">
    <property type="entry name" value="DBMONOXGNASE"/>
</dbReference>
<dbReference type="SUPFAM" id="SSF49344">
    <property type="entry name" value="CBD9-like"/>
    <property type="match status" value="1"/>
</dbReference>